<feature type="region of interest" description="Disordered" evidence="1">
    <location>
        <begin position="1"/>
        <end position="45"/>
    </location>
</feature>
<feature type="compositionally biased region" description="Low complexity" evidence="1">
    <location>
        <begin position="244"/>
        <end position="253"/>
    </location>
</feature>
<keyword evidence="4" id="KW-1185">Reference proteome</keyword>
<reference evidence="3 4" key="1">
    <citation type="submission" date="2018-06" db="EMBL/GenBank/DDBJ databases">
        <title>Comparative genomics reveals the genomic features of Rhizophagus irregularis, R. cerebriforme, R. diaphanum and Gigaspora rosea, and their symbiotic lifestyle signature.</title>
        <authorList>
            <person name="Morin E."/>
            <person name="San Clemente H."/>
            <person name="Chen E.C.H."/>
            <person name="De La Providencia I."/>
            <person name="Hainaut M."/>
            <person name="Kuo A."/>
            <person name="Kohler A."/>
            <person name="Murat C."/>
            <person name="Tang N."/>
            <person name="Roy S."/>
            <person name="Loubradou J."/>
            <person name="Henrissat B."/>
            <person name="Grigoriev I.V."/>
            <person name="Corradi N."/>
            <person name="Roux C."/>
            <person name="Martin F.M."/>
        </authorList>
    </citation>
    <scope>NUCLEOTIDE SEQUENCE [LARGE SCALE GENOMIC DNA]</scope>
    <source>
        <strain evidence="3 4">DAOM 227022</strain>
    </source>
</reference>
<dbReference type="InterPro" id="IPR056890">
    <property type="entry name" value="UBA_DHX29-like"/>
</dbReference>
<feature type="compositionally biased region" description="Basic and acidic residues" evidence="1">
    <location>
        <begin position="28"/>
        <end position="37"/>
    </location>
</feature>
<accession>A0A397T4P8</accession>
<feature type="domain" description="ATP-dependent RNA helicase DHX29-like UBA" evidence="2">
    <location>
        <begin position="156"/>
        <end position="207"/>
    </location>
</feature>
<feature type="compositionally biased region" description="Basic residues" evidence="1">
    <location>
        <begin position="1"/>
        <end position="11"/>
    </location>
</feature>
<proteinExistence type="predicted"/>
<sequence length="284" mass="32166">MPPKKTKKTKKQATNSARGYSTTSAPSKNKEALKNEIESIDSQVSSTISESSITESVVSSKQTQIEENINEEESYINSIIENFQDLDLKKVDAYFKDSQDLVKSGNLNDNQVLSLDSNIEHKILSFIKEVGYQELDQSINLYTNNLLPKERIISSLNKLYLILLRLGFSRENIKESLRNLNSAEVKDALDWLCIHLPSEDLPAGFVDKIYYEKGMNISATRSTTPETPQLSIKKGDVVSKEKQSSVQPSSSTSKPKRTNIVEKDMKDWILNRLENDVFYLISLF</sequence>
<evidence type="ECO:0000256" key="1">
    <source>
        <dbReference type="SAM" id="MobiDB-lite"/>
    </source>
</evidence>
<evidence type="ECO:0000259" key="2">
    <source>
        <dbReference type="Pfam" id="PF24899"/>
    </source>
</evidence>
<feature type="compositionally biased region" description="Polar residues" evidence="1">
    <location>
        <begin position="12"/>
        <end position="27"/>
    </location>
</feature>
<protein>
    <recommendedName>
        <fullName evidence="2">ATP-dependent RNA helicase DHX29-like UBA domain-containing protein</fullName>
    </recommendedName>
</protein>
<organism evidence="3 4">
    <name type="scientific">Glomus cerebriforme</name>
    <dbReference type="NCBI Taxonomy" id="658196"/>
    <lineage>
        <taxon>Eukaryota</taxon>
        <taxon>Fungi</taxon>
        <taxon>Fungi incertae sedis</taxon>
        <taxon>Mucoromycota</taxon>
        <taxon>Glomeromycotina</taxon>
        <taxon>Glomeromycetes</taxon>
        <taxon>Glomerales</taxon>
        <taxon>Glomeraceae</taxon>
        <taxon>Glomus</taxon>
    </lineage>
</organism>
<evidence type="ECO:0000313" key="3">
    <source>
        <dbReference type="EMBL" id="RIA92802.1"/>
    </source>
</evidence>
<comment type="caution">
    <text evidence="3">The sequence shown here is derived from an EMBL/GenBank/DDBJ whole genome shotgun (WGS) entry which is preliminary data.</text>
</comment>
<feature type="region of interest" description="Disordered" evidence="1">
    <location>
        <begin position="221"/>
        <end position="258"/>
    </location>
</feature>
<dbReference type="Pfam" id="PF24899">
    <property type="entry name" value="UBA_DHX29"/>
    <property type="match status" value="1"/>
</dbReference>
<dbReference type="Proteomes" id="UP000265703">
    <property type="component" value="Unassembled WGS sequence"/>
</dbReference>
<dbReference type="AlphaFoldDB" id="A0A397T4P8"/>
<evidence type="ECO:0000313" key="4">
    <source>
        <dbReference type="Proteomes" id="UP000265703"/>
    </source>
</evidence>
<feature type="compositionally biased region" description="Basic and acidic residues" evidence="1">
    <location>
        <begin position="233"/>
        <end position="243"/>
    </location>
</feature>
<dbReference type="GO" id="GO:0016787">
    <property type="term" value="F:hydrolase activity"/>
    <property type="evidence" value="ECO:0007669"/>
    <property type="project" value="UniProtKB-KW"/>
</dbReference>
<dbReference type="OrthoDB" id="5600252at2759"/>
<name>A0A397T4P8_9GLOM</name>
<dbReference type="EMBL" id="QKYT01000117">
    <property type="protein sequence ID" value="RIA92802.1"/>
    <property type="molecule type" value="Genomic_DNA"/>
</dbReference>
<feature type="compositionally biased region" description="Polar residues" evidence="1">
    <location>
        <begin position="221"/>
        <end position="230"/>
    </location>
</feature>
<gene>
    <name evidence="3" type="ORF">C1645_764122</name>
</gene>
<dbReference type="STRING" id="658196.A0A397T4P8"/>
<dbReference type="GO" id="GO:0004386">
    <property type="term" value="F:helicase activity"/>
    <property type="evidence" value="ECO:0007669"/>
    <property type="project" value="UniProtKB-KW"/>
</dbReference>